<keyword evidence="1" id="KW-0560">Oxidoreductase</keyword>
<accession>A0A5K1JZJ0</accession>
<dbReference type="PANTHER" id="PTHR43353:SF5">
    <property type="entry name" value="SUCCINATE-SEMIALDEHYDE DEHYDROGENASE, MITOCHONDRIAL"/>
    <property type="match status" value="1"/>
</dbReference>
<dbReference type="InterPro" id="IPR050740">
    <property type="entry name" value="Aldehyde_DH_Superfamily"/>
</dbReference>
<organism evidence="3">
    <name type="scientific">Ganoderma boninense</name>
    <dbReference type="NCBI Taxonomy" id="34458"/>
    <lineage>
        <taxon>Eukaryota</taxon>
        <taxon>Fungi</taxon>
        <taxon>Dikarya</taxon>
        <taxon>Basidiomycota</taxon>
        <taxon>Agaricomycotina</taxon>
        <taxon>Agaricomycetes</taxon>
        <taxon>Polyporales</taxon>
        <taxon>Polyporaceae</taxon>
        <taxon>Ganoderma</taxon>
    </lineage>
</organism>
<dbReference type="InterPro" id="IPR016162">
    <property type="entry name" value="Ald_DH_N"/>
</dbReference>
<evidence type="ECO:0000313" key="3">
    <source>
        <dbReference type="EMBL" id="VWO98109.1"/>
    </source>
</evidence>
<evidence type="ECO:0000259" key="2">
    <source>
        <dbReference type="Pfam" id="PF00171"/>
    </source>
</evidence>
<evidence type="ECO:0000256" key="1">
    <source>
        <dbReference type="ARBA" id="ARBA00023002"/>
    </source>
</evidence>
<dbReference type="Gene3D" id="3.40.605.10">
    <property type="entry name" value="Aldehyde Dehydrogenase, Chain A, domain 1"/>
    <property type="match status" value="1"/>
</dbReference>
<dbReference type="InterPro" id="IPR016161">
    <property type="entry name" value="Ald_DH/histidinol_DH"/>
</dbReference>
<dbReference type="SUPFAM" id="SSF53720">
    <property type="entry name" value="ALDH-like"/>
    <property type="match status" value="1"/>
</dbReference>
<sequence>MRPPHRLSSVSVVFAARVKPQFIPRHPTFRYRMASTTPFGLKESSLIRHQAFIDGKWVDANEGAVIKVTNPATTEELGTVPEMGLAETKQAIDAASKAFKTWSKTTAKHRHDILIKWFALMREHSDDLARLITLENGKPFAEAKVSLPYGVGIHLRSTFG</sequence>
<protein>
    <submittedName>
        <fullName evidence="3">Adenylate cyclase</fullName>
    </submittedName>
</protein>
<dbReference type="EMBL" id="LR726730">
    <property type="protein sequence ID" value="VWO98109.1"/>
    <property type="molecule type" value="Genomic_DNA"/>
</dbReference>
<dbReference type="AlphaFoldDB" id="A0A5K1JZJ0"/>
<dbReference type="GO" id="GO:0004777">
    <property type="term" value="F:succinate-semialdehyde dehydrogenase (NAD+) activity"/>
    <property type="evidence" value="ECO:0007669"/>
    <property type="project" value="TreeGrafter"/>
</dbReference>
<proteinExistence type="predicted"/>
<dbReference type="GO" id="GO:0009450">
    <property type="term" value="P:gamma-aminobutyric acid catabolic process"/>
    <property type="evidence" value="ECO:0007669"/>
    <property type="project" value="TreeGrafter"/>
</dbReference>
<gene>
    <name evidence="3" type="primary">J4UTE1</name>
</gene>
<feature type="domain" description="Aldehyde dehydrogenase" evidence="2">
    <location>
        <begin position="57"/>
        <end position="150"/>
    </location>
</feature>
<dbReference type="PANTHER" id="PTHR43353">
    <property type="entry name" value="SUCCINATE-SEMIALDEHYDE DEHYDROGENASE, MITOCHONDRIAL"/>
    <property type="match status" value="1"/>
</dbReference>
<dbReference type="Pfam" id="PF00171">
    <property type="entry name" value="Aldedh"/>
    <property type="match status" value="1"/>
</dbReference>
<dbReference type="InterPro" id="IPR015590">
    <property type="entry name" value="Aldehyde_DH_dom"/>
</dbReference>
<name>A0A5K1JZJ0_9APHY</name>
<reference evidence="3" key="1">
    <citation type="submission" date="2019-10" db="EMBL/GenBank/DDBJ databases">
        <authorList>
            <person name="Nor Muhammad N."/>
        </authorList>
    </citation>
    <scope>NUCLEOTIDE SEQUENCE</scope>
</reference>